<accession>A0ABP7AAZ2</accession>
<evidence type="ECO:0000313" key="3">
    <source>
        <dbReference type="EMBL" id="GAA3628276.1"/>
    </source>
</evidence>
<dbReference type="PROSITE" id="PS51257">
    <property type="entry name" value="PROKAR_LIPOPROTEIN"/>
    <property type="match status" value="1"/>
</dbReference>
<keyword evidence="4" id="KW-1185">Reference proteome</keyword>
<evidence type="ECO:0000256" key="1">
    <source>
        <dbReference type="SAM" id="MobiDB-lite"/>
    </source>
</evidence>
<feature type="region of interest" description="Disordered" evidence="1">
    <location>
        <begin position="29"/>
        <end position="57"/>
    </location>
</feature>
<proteinExistence type="predicted"/>
<feature type="signal peptide" evidence="2">
    <location>
        <begin position="1"/>
        <end position="26"/>
    </location>
</feature>
<feature type="compositionally biased region" description="Low complexity" evidence="1">
    <location>
        <begin position="29"/>
        <end position="56"/>
    </location>
</feature>
<dbReference type="RefSeq" id="WP_344806538.1">
    <property type="nucleotide sequence ID" value="NZ_BAABAB010000022.1"/>
</dbReference>
<feature type="chain" id="PRO_5046459502" description="PknH-like extracellular domain-containing protein" evidence="2">
    <location>
        <begin position="27"/>
        <end position="250"/>
    </location>
</feature>
<reference evidence="4" key="1">
    <citation type="journal article" date="2019" name="Int. J. Syst. Evol. Microbiol.">
        <title>The Global Catalogue of Microorganisms (GCM) 10K type strain sequencing project: providing services to taxonomists for standard genome sequencing and annotation.</title>
        <authorList>
            <consortium name="The Broad Institute Genomics Platform"/>
            <consortium name="The Broad Institute Genome Sequencing Center for Infectious Disease"/>
            <person name="Wu L."/>
            <person name="Ma J."/>
        </authorList>
    </citation>
    <scope>NUCLEOTIDE SEQUENCE [LARGE SCALE GENOMIC DNA]</scope>
    <source>
        <strain evidence="4">JCM 16929</strain>
    </source>
</reference>
<dbReference type="EMBL" id="BAABAB010000022">
    <property type="protein sequence ID" value="GAA3628276.1"/>
    <property type="molecule type" value="Genomic_DNA"/>
</dbReference>
<dbReference type="Proteomes" id="UP001501490">
    <property type="component" value="Unassembled WGS sequence"/>
</dbReference>
<organism evidence="3 4">
    <name type="scientific">Microlunatus ginsengisoli</name>
    <dbReference type="NCBI Taxonomy" id="363863"/>
    <lineage>
        <taxon>Bacteria</taxon>
        <taxon>Bacillati</taxon>
        <taxon>Actinomycetota</taxon>
        <taxon>Actinomycetes</taxon>
        <taxon>Propionibacteriales</taxon>
        <taxon>Propionibacteriaceae</taxon>
        <taxon>Microlunatus</taxon>
    </lineage>
</organism>
<protein>
    <recommendedName>
        <fullName evidence="5">PknH-like extracellular domain-containing protein</fullName>
    </recommendedName>
</protein>
<comment type="caution">
    <text evidence="3">The sequence shown here is derived from an EMBL/GenBank/DDBJ whole genome shotgun (WGS) entry which is preliminary data.</text>
</comment>
<evidence type="ECO:0000256" key="2">
    <source>
        <dbReference type="SAM" id="SignalP"/>
    </source>
</evidence>
<sequence>MAAHIRAGAAGLAAIAAVLVSGSACSAGQASSPAAAPAPPAAASTASPSASAQPPTKAGDLAAAKRALITAKELGDPWVAVKTVNSVGGKDEACPGKPTTDATVKPLASATARFTAGRAKGAGIGVFGVSSYADSADVATFREALPKVLAACASYTDASKMYVVLKTTDGPAIDGADATWQYAERVYYDAKHTKLAYARHYVIALHGRAVSAVQYAFLTEKSDPNANDFSRTEQMARKQLANVQAEFSEN</sequence>
<gene>
    <name evidence="3" type="ORF">GCM10022236_33260</name>
</gene>
<keyword evidence="2" id="KW-0732">Signal</keyword>
<name>A0ABP7AAZ2_9ACTN</name>
<evidence type="ECO:0008006" key="5">
    <source>
        <dbReference type="Google" id="ProtNLM"/>
    </source>
</evidence>
<evidence type="ECO:0000313" key="4">
    <source>
        <dbReference type="Proteomes" id="UP001501490"/>
    </source>
</evidence>